<dbReference type="Proteomes" id="UP001194468">
    <property type="component" value="Unassembled WGS sequence"/>
</dbReference>
<gene>
    <name evidence="1" type="ORF">L210DRAFT_3507780</name>
</gene>
<proteinExistence type="predicted"/>
<organism evidence="1 2">
    <name type="scientific">Boletus edulis BED1</name>
    <dbReference type="NCBI Taxonomy" id="1328754"/>
    <lineage>
        <taxon>Eukaryota</taxon>
        <taxon>Fungi</taxon>
        <taxon>Dikarya</taxon>
        <taxon>Basidiomycota</taxon>
        <taxon>Agaricomycotina</taxon>
        <taxon>Agaricomycetes</taxon>
        <taxon>Agaricomycetidae</taxon>
        <taxon>Boletales</taxon>
        <taxon>Boletineae</taxon>
        <taxon>Boletaceae</taxon>
        <taxon>Boletoideae</taxon>
        <taxon>Boletus</taxon>
    </lineage>
</organism>
<dbReference type="EMBL" id="WHUW01000047">
    <property type="protein sequence ID" value="KAF8431679.1"/>
    <property type="molecule type" value="Genomic_DNA"/>
</dbReference>
<comment type="caution">
    <text evidence="1">The sequence shown here is derived from an EMBL/GenBank/DDBJ whole genome shotgun (WGS) entry which is preliminary data.</text>
</comment>
<accession>A0AAD4BI70</accession>
<evidence type="ECO:0000313" key="2">
    <source>
        <dbReference type="Proteomes" id="UP001194468"/>
    </source>
</evidence>
<sequence length="266" mass="30361">MKRQKCLQEHNAAVLITIESHSIKTEEVLRERNASNSTMKYALLSEGGNESAGIHEDSGNSSESDNSINLWILDIKKSRKDTETLMQRLELKFIVGFLVMIVNPTMISDMINSFCVALHCKSMPVMEGFKQGHFQQDAGVWPTEPHTTHEVFRNQTVQVARQIWQTLQMVNTGADPQLVWWHLKEIKKMLPQEENILEAMELLMESVYNPTHTCCVIHLVIILPQSQFRNQKGMGIATTVLGIQDIIVQDTYLLQQAYQEFAITMC</sequence>
<name>A0AAD4BI70_BOLED</name>
<reference evidence="1" key="1">
    <citation type="submission" date="2019-10" db="EMBL/GenBank/DDBJ databases">
        <authorList>
            <consortium name="DOE Joint Genome Institute"/>
            <person name="Kuo A."/>
            <person name="Miyauchi S."/>
            <person name="Kiss E."/>
            <person name="Drula E."/>
            <person name="Kohler A."/>
            <person name="Sanchez-Garcia M."/>
            <person name="Andreopoulos B."/>
            <person name="Barry K.W."/>
            <person name="Bonito G."/>
            <person name="Buee M."/>
            <person name="Carver A."/>
            <person name="Chen C."/>
            <person name="Cichocki N."/>
            <person name="Clum A."/>
            <person name="Culley D."/>
            <person name="Crous P.W."/>
            <person name="Fauchery L."/>
            <person name="Girlanda M."/>
            <person name="Hayes R."/>
            <person name="Keri Z."/>
            <person name="LaButti K."/>
            <person name="Lipzen A."/>
            <person name="Lombard V."/>
            <person name="Magnuson J."/>
            <person name="Maillard F."/>
            <person name="Morin E."/>
            <person name="Murat C."/>
            <person name="Nolan M."/>
            <person name="Ohm R."/>
            <person name="Pangilinan J."/>
            <person name="Pereira M."/>
            <person name="Perotto S."/>
            <person name="Peter M."/>
            <person name="Riley R."/>
            <person name="Sitrit Y."/>
            <person name="Stielow B."/>
            <person name="Szollosi G."/>
            <person name="Zifcakova L."/>
            <person name="Stursova M."/>
            <person name="Spatafora J.W."/>
            <person name="Tedersoo L."/>
            <person name="Vaario L.-M."/>
            <person name="Yamada A."/>
            <person name="Yan M."/>
            <person name="Wang P."/>
            <person name="Xu J."/>
            <person name="Bruns T."/>
            <person name="Baldrian P."/>
            <person name="Vilgalys R."/>
            <person name="Henrissat B."/>
            <person name="Grigoriev I.V."/>
            <person name="Hibbett D."/>
            <person name="Nagy L.G."/>
            <person name="Martin F.M."/>
        </authorList>
    </citation>
    <scope>NUCLEOTIDE SEQUENCE</scope>
    <source>
        <strain evidence="1">BED1</strain>
    </source>
</reference>
<keyword evidence="2" id="KW-1185">Reference proteome</keyword>
<reference evidence="1" key="2">
    <citation type="journal article" date="2020" name="Nat. Commun.">
        <title>Large-scale genome sequencing of mycorrhizal fungi provides insights into the early evolution of symbiotic traits.</title>
        <authorList>
            <person name="Miyauchi S."/>
            <person name="Kiss E."/>
            <person name="Kuo A."/>
            <person name="Drula E."/>
            <person name="Kohler A."/>
            <person name="Sanchez-Garcia M."/>
            <person name="Morin E."/>
            <person name="Andreopoulos B."/>
            <person name="Barry K.W."/>
            <person name="Bonito G."/>
            <person name="Buee M."/>
            <person name="Carver A."/>
            <person name="Chen C."/>
            <person name="Cichocki N."/>
            <person name="Clum A."/>
            <person name="Culley D."/>
            <person name="Crous P.W."/>
            <person name="Fauchery L."/>
            <person name="Girlanda M."/>
            <person name="Hayes R.D."/>
            <person name="Keri Z."/>
            <person name="LaButti K."/>
            <person name="Lipzen A."/>
            <person name="Lombard V."/>
            <person name="Magnuson J."/>
            <person name="Maillard F."/>
            <person name="Murat C."/>
            <person name="Nolan M."/>
            <person name="Ohm R.A."/>
            <person name="Pangilinan J."/>
            <person name="Pereira M.F."/>
            <person name="Perotto S."/>
            <person name="Peter M."/>
            <person name="Pfister S."/>
            <person name="Riley R."/>
            <person name="Sitrit Y."/>
            <person name="Stielow J.B."/>
            <person name="Szollosi G."/>
            <person name="Zifcakova L."/>
            <person name="Stursova M."/>
            <person name="Spatafora J.W."/>
            <person name="Tedersoo L."/>
            <person name="Vaario L.M."/>
            <person name="Yamada A."/>
            <person name="Yan M."/>
            <person name="Wang P."/>
            <person name="Xu J."/>
            <person name="Bruns T."/>
            <person name="Baldrian P."/>
            <person name="Vilgalys R."/>
            <person name="Dunand C."/>
            <person name="Henrissat B."/>
            <person name="Grigoriev I.V."/>
            <person name="Hibbett D."/>
            <person name="Nagy L.G."/>
            <person name="Martin F.M."/>
        </authorList>
    </citation>
    <scope>NUCLEOTIDE SEQUENCE</scope>
    <source>
        <strain evidence="1">BED1</strain>
    </source>
</reference>
<protein>
    <submittedName>
        <fullName evidence="1">Uncharacterized protein</fullName>
    </submittedName>
</protein>
<dbReference type="AlphaFoldDB" id="A0AAD4BI70"/>
<evidence type="ECO:0000313" key="1">
    <source>
        <dbReference type="EMBL" id="KAF8431679.1"/>
    </source>
</evidence>